<feature type="compositionally biased region" description="Low complexity" evidence="1">
    <location>
        <begin position="203"/>
        <end position="214"/>
    </location>
</feature>
<feature type="region of interest" description="Disordered" evidence="1">
    <location>
        <begin position="27"/>
        <end position="74"/>
    </location>
</feature>
<comment type="caution">
    <text evidence="2">The sequence shown here is derived from an EMBL/GenBank/DDBJ whole genome shotgun (WGS) entry which is preliminary data.</text>
</comment>
<keyword evidence="3" id="KW-1185">Reference proteome</keyword>
<feature type="compositionally biased region" description="Basic residues" evidence="1">
    <location>
        <begin position="242"/>
        <end position="251"/>
    </location>
</feature>
<organism evidence="2 3">
    <name type="scientific">Penicillium ucsense</name>
    <dbReference type="NCBI Taxonomy" id="2839758"/>
    <lineage>
        <taxon>Eukaryota</taxon>
        <taxon>Fungi</taxon>
        <taxon>Dikarya</taxon>
        <taxon>Ascomycota</taxon>
        <taxon>Pezizomycotina</taxon>
        <taxon>Eurotiomycetes</taxon>
        <taxon>Eurotiomycetidae</taxon>
        <taxon>Eurotiales</taxon>
        <taxon>Aspergillaceae</taxon>
        <taxon>Penicillium</taxon>
    </lineage>
</organism>
<name>A0A8J8VYY5_9EURO</name>
<gene>
    <name evidence="2" type="ORF">PECM_008682</name>
</gene>
<evidence type="ECO:0000313" key="2">
    <source>
        <dbReference type="EMBL" id="KAF7714245.1"/>
    </source>
</evidence>
<feature type="compositionally biased region" description="Polar residues" evidence="1">
    <location>
        <begin position="33"/>
        <end position="50"/>
    </location>
</feature>
<accession>A0A8J8VYY5</accession>
<reference evidence="2" key="1">
    <citation type="journal article" date="2020" name="Front. Microbiol.">
        <title>Gene regulatory networks of Penicillium echinulatum 2HH and Penicillium oxalicum 114-2 inferred by a computational biology approach.</title>
        <authorList>
            <person name="Lenz A.R."/>
            <person name="Galan-Vasquez E."/>
            <person name="Balbinot E."/>
            <person name="De Abreu F.P."/>
            <person name="De Oliveira N.S."/>
            <person name="Da Rosa L.O."/>
            <person name="De Avila E Silva S."/>
            <person name="Camassola M."/>
            <person name="Dillon A.J.P."/>
            <person name="Perez-Rueda E."/>
        </authorList>
    </citation>
    <scope>NUCLEOTIDE SEQUENCE</scope>
    <source>
        <strain evidence="2">S1M29</strain>
    </source>
</reference>
<proteinExistence type="predicted"/>
<dbReference type="EMBL" id="WIWV01000091">
    <property type="protein sequence ID" value="KAF7714245.1"/>
    <property type="molecule type" value="Genomic_DNA"/>
</dbReference>
<feature type="compositionally biased region" description="Pro residues" evidence="1">
    <location>
        <begin position="189"/>
        <end position="198"/>
    </location>
</feature>
<dbReference type="AlphaFoldDB" id="A0A8J8VYY5"/>
<dbReference type="OrthoDB" id="4338824at2759"/>
<sequence length="251" mass="27932">MSSQMSVKPRHSHTAMMKWLDAVEAEDRLDPLTGQSHQPSRPCQGTSLSIEDSDFSENHRLAPTSTEPPEAARVQKSTIAWKEDDGFEPFLDYTIEWEFDEDESGESFNGLDLSSFRMEAVPPYPKRKVAGDSLASLYDQIYPCTTQMQRQSSPRAQTRASYSGDRFRIYIDPRRGGPFLPLPQLSDPVPEPSAPTPLPARIAGSSSSSASSGSEPKSEHNIGKLIANKVHRAAAHGAEKYRKIRRKLSRD</sequence>
<feature type="region of interest" description="Disordered" evidence="1">
    <location>
        <begin position="173"/>
        <end position="251"/>
    </location>
</feature>
<evidence type="ECO:0000313" key="3">
    <source>
        <dbReference type="Proteomes" id="UP000631181"/>
    </source>
</evidence>
<evidence type="ECO:0000256" key="1">
    <source>
        <dbReference type="SAM" id="MobiDB-lite"/>
    </source>
</evidence>
<dbReference type="Proteomes" id="UP000631181">
    <property type="component" value="Unassembled WGS sequence"/>
</dbReference>
<protein>
    <submittedName>
        <fullName evidence="2">Uncharacterized protein</fullName>
    </submittedName>
</protein>